<sequence>MERSPARDAAGSTPAGAPPYPGPVPPDLAEAVARYGDGLGDYCRMWLGDVPAAAVAETVRAALLLARDREPGGGAHGGRYGRARLYALARVCCLIRLTRPAHGAASIAGAPPRSRAADAVDPALAGLQALDRRQREVLELSFRHGLERAEIAAVTGLGDERVEALLTEAQDAYEAWVNTVLLARASRAACAEGAELAAAWERNPGRSARTRLRVHVTGCATCSAPAKLTVDSGALLRRIPVTPLTGEQRAIVLDLDASAPTGVEWRADGFPVQPDPERPAAPTEPLHAPVLTAGLTANRTTGFWDDDPDTPVDDLDVTKPIRILKHVPGPGAGASGAGGRPSLPPAFGSGGRAASPNTEEPWPEDRPGEAGDSGDTAEVARPSGSGAGERRGPGAARRRNPWSRSDDGVPGDSGDTVEVARPSGTGSDERRDSDASRRRNPWSRFDDGLPGEVGDSGDTVEVARPSGTGAGERRASRRESPWSRFDDGPSGGDGPGEPEKSFLSSKPGPGGRRGTSDASRRESPWRRFDDDPSGGLGGPLRLGRRTAPPLGDTAAPDGLTSGVGTFQQRRRPDPGDLLGSGLGSHFDAGGPGRYPRRRRPGKALVIGSGLAVAGGLLWAAYGVASRTDILGVANETPVGAAPPATPSASPSATASANGTDSGRGGDSGRTPGAAASSGGVPADAGYGAAPRGGGTPEPTATAGARAGADASGSGGAGGSATPGATRSPGEAAKETGAASRPGGTATPAAPKGGVPDTSSTTAPTIRPSTSPKPTPTARRAAPRSPSPTPTRSAAKPARLVVTVADGGNQGQRTLLLRAVNGTVAWQATVSTPLLQLSARQGITANQERDRLRIRLTPHEVIAAQGGKAVDQLFRTCGSAQTATLRITWRGVNAAGARNQGVTPFRIRFVAPCP</sequence>
<feature type="compositionally biased region" description="Low complexity" evidence="1">
    <location>
        <begin position="541"/>
        <end position="551"/>
    </location>
</feature>
<comment type="caution">
    <text evidence="3">The sequence shown here is derived from an EMBL/GenBank/DDBJ whole genome shotgun (WGS) entry which is preliminary data.</text>
</comment>
<dbReference type="Gene3D" id="1.10.10.10">
    <property type="entry name" value="Winged helix-like DNA-binding domain superfamily/Winged helix DNA-binding domain"/>
    <property type="match status" value="1"/>
</dbReference>
<dbReference type="Pfam" id="PF04545">
    <property type="entry name" value="Sigma70_r4"/>
    <property type="match status" value="1"/>
</dbReference>
<organism evidence="3 4">
    <name type="scientific">Thermopolyspora flexuosa</name>
    <dbReference type="NCBI Taxonomy" id="103836"/>
    <lineage>
        <taxon>Bacteria</taxon>
        <taxon>Bacillati</taxon>
        <taxon>Actinomycetota</taxon>
        <taxon>Actinomycetes</taxon>
        <taxon>Streptosporangiales</taxon>
        <taxon>Streptosporangiaceae</taxon>
        <taxon>Thermopolyspora</taxon>
    </lineage>
</organism>
<keyword evidence="4" id="KW-1185">Reference proteome</keyword>
<feature type="region of interest" description="Disordered" evidence="1">
    <location>
        <begin position="1"/>
        <end position="24"/>
    </location>
</feature>
<dbReference type="SUPFAM" id="SSF88659">
    <property type="entry name" value="Sigma3 and sigma4 domains of RNA polymerase sigma factors"/>
    <property type="match status" value="1"/>
</dbReference>
<feature type="compositionally biased region" description="Basic and acidic residues" evidence="1">
    <location>
        <begin position="471"/>
        <end position="487"/>
    </location>
</feature>
<accession>A0A543IWD3</accession>
<dbReference type="GO" id="GO:0003700">
    <property type="term" value="F:DNA-binding transcription factor activity"/>
    <property type="evidence" value="ECO:0007669"/>
    <property type="project" value="InterPro"/>
</dbReference>
<proteinExistence type="predicted"/>
<reference evidence="3 4" key="1">
    <citation type="submission" date="2019-06" db="EMBL/GenBank/DDBJ databases">
        <title>Sequencing the genomes of 1000 actinobacteria strains.</title>
        <authorList>
            <person name="Klenk H.-P."/>
        </authorList>
    </citation>
    <scope>NUCLEOTIDE SEQUENCE [LARGE SCALE GENOMIC DNA]</scope>
    <source>
        <strain evidence="3 4">DSM 43186</strain>
    </source>
</reference>
<feature type="compositionally biased region" description="Gly residues" evidence="1">
    <location>
        <begin position="330"/>
        <end position="339"/>
    </location>
</feature>
<feature type="region of interest" description="Disordered" evidence="1">
    <location>
        <begin position="326"/>
        <end position="597"/>
    </location>
</feature>
<dbReference type="InterPro" id="IPR007630">
    <property type="entry name" value="RNA_pol_sigma70_r4"/>
</dbReference>
<dbReference type="EMBL" id="VFPQ01000001">
    <property type="protein sequence ID" value="TQM74880.1"/>
    <property type="molecule type" value="Genomic_DNA"/>
</dbReference>
<name>A0A543IWD3_9ACTN</name>
<feature type="region of interest" description="Disordered" evidence="1">
    <location>
        <begin position="639"/>
        <end position="798"/>
    </location>
</feature>
<protein>
    <submittedName>
        <fullName evidence="3">DNA-directed RNA polymerase specialized sigma24 family protein</fullName>
    </submittedName>
</protein>
<keyword evidence="3" id="KW-0240">DNA-directed RNA polymerase</keyword>
<feature type="compositionally biased region" description="Low complexity" evidence="1">
    <location>
        <begin position="696"/>
        <end position="711"/>
    </location>
</feature>
<evidence type="ECO:0000256" key="1">
    <source>
        <dbReference type="SAM" id="MobiDB-lite"/>
    </source>
</evidence>
<feature type="compositionally biased region" description="Low complexity" evidence="1">
    <location>
        <begin position="668"/>
        <end position="689"/>
    </location>
</feature>
<evidence type="ECO:0000313" key="4">
    <source>
        <dbReference type="Proteomes" id="UP000319213"/>
    </source>
</evidence>
<feature type="compositionally biased region" description="Low complexity" evidence="1">
    <location>
        <begin position="646"/>
        <end position="660"/>
    </location>
</feature>
<feature type="region of interest" description="Disordered" evidence="1">
    <location>
        <begin position="267"/>
        <end position="287"/>
    </location>
</feature>
<dbReference type="InterPro" id="IPR013324">
    <property type="entry name" value="RNA_pol_sigma_r3/r4-like"/>
</dbReference>
<dbReference type="GO" id="GO:0000428">
    <property type="term" value="C:DNA-directed RNA polymerase complex"/>
    <property type="evidence" value="ECO:0007669"/>
    <property type="project" value="UniProtKB-KW"/>
</dbReference>
<gene>
    <name evidence="3" type="ORF">FHX40_1566</name>
</gene>
<dbReference type="Proteomes" id="UP000319213">
    <property type="component" value="Unassembled WGS sequence"/>
</dbReference>
<evidence type="ECO:0000313" key="3">
    <source>
        <dbReference type="EMBL" id="TQM74880.1"/>
    </source>
</evidence>
<keyword evidence="3" id="KW-0804">Transcription</keyword>
<feature type="compositionally biased region" description="Low complexity" evidence="1">
    <location>
        <begin position="735"/>
        <end position="753"/>
    </location>
</feature>
<evidence type="ECO:0000259" key="2">
    <source>
        <dbReference type="Pfam" id="PF04545"/>
    </source>
</evidence>
<feature type="domain" description="RNA polymerase sigma-70 region 4" evidence="2">
    <location>
        <begin position="127"/>
        <end position="169"/>
    </location>
</feature>
<dbReference type="InterPro" id="IPR036388">
    <property type="entry name" value="WH-like_DNA-bd_sf"/>
</dbReference>
<dbReference type="OrthoDB" id="3492533at2"/>
<feature type="compositionally biased region" description="Basic and acidic residues" evidence="1">
    <location>
        <begin position="427"/>
        <end position="437"/>
    </location>
</feature>
<feature type="compositionally biased region" description="Basic and acidic residues" evidence="1">
    <location>
        <begin position="514"/>
        <end position="530"/>
    </location>
</feature>
<dbReference type="RefSeq" id="WP_142258985.1">
    <property type="nucleotide sequence ID" value="NZ_BMPV01000003.1"/>
</dbReference>
<dbReference type="AlphaFoldDB" id="A0A543IWD3"/>
<dbReference type="GO" id="GO:0006352">
    <property type="term" value="P:DNA-templated transcription initiation"/>
    <property type="evidence" value="ECO:0007669"/>
    <property type="project" value="InterPro"/>
</dbReference>
<feature type="compositionally biased region" description="Low complexity" evidence="1">
    <location>
        <begin position="763"/>
        <end position="798"/>
    </location>
</feature>